<proteinExistence type="predicted"/>
<comment type="caution">
    <text evidence="1">The sequence shown here is derived from an EMBL/GenBank/DDBJ whole genome shotgun (WGS) entry which is preliminary data.</text>
</comment>
<evidence type="ECO:0000313" key="2">
    <source>
        <dbReference type="Proteomes" id="UP001497680"/>
    </source>
</evidence>
<reference evidence="1 2" key="1">
    <citation type="journal article" date="2022" name="New Phytol.">
        <title>Ecological generalism drives hyperdiversity of secondary metabolite gene clusters in xylarialean endophytes.</title>
        <authorList>
            <person name="Franco M.E.E."/>
            <person name="Wisecaver J.H."/>
            <person name="Arnold A.E."/>
            <person name="Ju Y.M."/>
            <person name="Slot J.C."/>
            <person name="Ahrendt S."/>
            <person name="Moore L.P."/>
            <person name="Eastman K.E."/>
            <person name="Scott K."/>
            <person name="Konkel Z."/>
            <person name="Mondo S.J."/>
            <person name="Kuo A."/>
            <person name="Hayes R.D."/>
            <person name="Haridas S."/>
            <person name="Andreopoulos B."/>
            <person name="Riley R."/>
            <person name="LaButti K."/>
            <person name="Pangilinan J."/>
            <person name="Lipzen A."/>
            <person name="Amirebrahimi M."/>
            <person name="Yan J."/>
            <person name="Adam C."/>
            <person name="Keymanesh K."/>
            <person name="Ng V."/>
            <person name="Louie K."/>
            <person name="Northen T."/>
            <person name="Drula E."/>
            <person name="Henrissat B."/>
            <person name="Hsieh H.M."/>
            <person name="Youens-Clark K."/>
            <person name="Lutzoni F."/>
            <person name="Miadlikowska J."/>
            <person name="Eastwood D.C."/>
            <person name="Hamelin R.C."/>
            <person name="Grigoriev I.V."/>
            <person name="U'Ren J.M."/>
        </authorList>
    </citation>
    <scope>NUCLEOTIDE SEQUENCE [LARGE SCALE GENOMIC DNA]</scope>
    <source>
        <strain evidence="1 2">ER1909</strain>
    </source>
</reference>
<sequence length="380" mass="41729">MEAPMAPPLTPDQLARINENKAPNVVVVVSIFMGLSTIAVALRFAARASRHMGFGMDDWLAVGALIFTISFCALCIVSVPYGMGVHIWAADPTQAWKILEVSFWIALIYHVAHWFIKMSILAFYKRVFTLNIAWFRYSVYGLAVYTTGWLIACFFAALFQCFPPSFFWEQHNPTLNPPPEGSCGADNAPLVIASSALNSVGDIIIFALPLAVLWKLHLSRTRRIALGLVFVTGAFAIIAGIIRLTRTFSAIDLNADTTWIIGDIYVWTAVEIAAGLICACLPIIEPLLGLATRVVSSYISERSSRRIPIGHSSKSSSAFAKARRSVTRCEGGGSTTNLGSNPRVIMRTDEYFLETRPKDAMFSSWDIPMHGIDAQSVSNV</sequence>
<organism evidence="1 2">
    <name type="scientific">Hypoxylon rubiginosum</name>
    <dbReference type="NCBI Taxonomy" id="110542"/>
    <lineage>
        <taxon>Eukaryota</taxon>
        <taxon>Fungi</taxon>
        <taxon>Dikarya</taxon>
        <taxon>Ascomycota</taxon>
        <taxon>Pezizomycotina</taxon>
        <taxon>Sordariomycetes</taxon>
        <taxon>Xylariomycetidae</taxon>
        <taxon>Xylariales</taxon>
        <taxon>Hypoxylaceae</taxon>
        <taxon>Hypoxylon</taxon>
    </lineage>
</organism>
<gene>
    <name evidence="1" type="ORF">F4821DRAFT_279790</name>
</gene>
<dbReference type="EMBL" id="MU394331">
    <property type="protein sequence ID" value="KAI6084961.1"/>
    <property type="molecule type" value="Genomic_DNA"/>
</dbReference>
<name>A0ACC0CWS8_9PEZI</name>
<protein>
    <submittedName>
        <fullName evidence="1">Uncharacterized protein</fullName>
    </submittedName>
</protein>
<keyword evidence="2" id="KW-1185">Reference proteome</keyword>
<evidence type="ECO:0000313" key="1">
    <source>
        <dbReference type="EMBL" id="KAI6084961.1"/>
    </source>
</evidence>
<accession>A0ACC0CWS8</accession>
<dbReference type="Proteomes" id="UP001497680">
    <property type="component" value="Unassembled WGS sequence"/>
</dbReference>